<organism evidence="7 8">
    <name type="scientific">Fusarium beomiforme</name>
    <dbReference type="NCBI Taxonomy" id="44412"/>
    <lineage>
        <taxon>Eukaryota</taxon>
        <taxon>Fungi</taxon>
        <taxon>Dikarya</taxon>
        <taxon>Ascomycota</taxon>
        <taxon>Pezizomycotina</taxon>
        <taxon>Sordariomycetes</taxon>
        <taxon>Hypocreomycetidae</taxon>
        <taxon>Hypocreales</taxon>
        <taxon>Nectriaceae</taxon>
        <taxon>Fusarium</taxon>
        <taxon>Fusarium burgessii species complex</taxon>
    </lineage>
</organism>
<feature type="domain" description="Formyl transferase N-terminal" evidence="5">
    <location>
        <begin position="36"/>
        <end position="217"/>
    </location>
</feature>
<dbReference type="InterPro" id="IPR002376">
    <property type="entry name" value="Formyl_transf_N"/>
</dbReference>
<keyword evidence="8" id="KW-1185">Reference proteome</keyword>
<dbReference type="InterPro" id="IPR005793">
    <property type="entry name" value="Formyl_trans_C"/>
</dbReference>
<proteinExistence type="inferred from homology"/>
<dbReference type="InterPro" id="IPR041711">
    <property type="entry name" value="Met-tRNA-FMT_N"/>
</dbReference>
<comment type="similarity">
    <text evidence="1">Belongs to the Fmt family.</text>
</comment>
<evidence type="ECO:0000259" key="5">
    <source>
        <dbReference type="Pfam" id="PF00551"/>
    </source>
</evidence>
<gene>
    <name evidence="7" type="ORF">FBEOM_550</name>
</gene>
<evidence type="ECO:0000256" key="4">
    <source>
        <dbReference type="ARBA" id="ARBA00022917"/>
    </source>
</evidence>
<dbReference type="AlphaFoldDB" id="A0A9P5AUW4"/>
<dbReference type="EC" id="2.1.2.9" evidence="2"/>
<accession>A0A9P5AUW4</accession>
<protein>
    <recommendedName>
        <fullName evidence="2">methionyl-tRNA formyltransferase</fullName>
        <ecNumber evidence="2">2.1.2.9</ecNumber>
    </recommendedName>
</protein>
<dbReference type="PANTHER" id="PTHR11138">
    <property type="entry name" value="METHIONYL-TRNA FORMYLTRANSFERASE"/>
    <property type="match status" value="1"/>
</dbReference>
<dbReference type="PANTHER" id="PTHR11138:SF5">
    <property type="entry name" value="METHIONYL-TRNA FORMYLTRANSFERASE, MITOCHONDRIAL"/>
    <property type="match status" value="1"/>
</dbReference>
<feature type="domain" description="Formyl transferase C-terminal" evidence="6">
    <location>
        <begin position="249"/>
        <end position="363"/>
    </location>
</feature>
<dbReference type="Gene3D" id="3.40.50.12230">
    <property type="match status" value="1"/>
</dbReference>
<evidence type="ECO:0000313" key="7">
    <source>
        <dbReference type="EMBL" id="KAF4345441.1"/>
    </source>
</evidence>
<name>A0A9P5AUW4_9HYPO</name>
<dbReference type="OrthoDB" id="10268103at2759"/>
<keyword evidence="4" id="KW-0648">Protein biosynthesis</keyword>
<evidence type="ECO:0000256" key="2">
    <source>
        <dbReference type="ARBA" id="ARBA00012261"/>
    </source>
</evidence>
<comment type="caution">
    <text evidence="7">The sequence shown here is derived from an EMBL/GenBank/DDBJ whole genome shotgun (WGS) entry which is preliminary data.</text>
</comment>
<dbReference type="InterPro" id="IPR036477">
    <property type="entry name" value="Formyl_transf_N_sf"/>
</dbReference>
<sequence length="372" mass="41693">MFSCFAKLRPLLGQQIPQWRMFFSWSAPRNSSDPLRILFCGSDEFSCASLKALHNEHDQSKKLIESLDVMVLPPKRMGRGFKTLREVPCKLLAEDLGLRIHQRETFTRWNLPEGINLVIAVSFGLFVPPRILKSAKYGGLNVHPSLLPDLRGPAPIHHAILSGYEYTGISLQTLDERAFDHGIVLSQTPRPGISMPPGCTVQELTNLLAPIGAQMLVQGLRNGLHVPPRQNKGWKAEEISEEQVIHAHKVTKADGRVKWTEWTADEIVRRIRVFGSVWTHAVNKKGETKRLIFQDAEIISSNSVWEDEAKVQFVEGTGGRIFESRVMDQGDGSCAIRALGNSVIHVRKIKEEGKPERTAMLALKGYIADDQI</sequence>
<evidence type="ECO:0000313" key="8">
    <source>
        <dbReference type="Proteomes" id="UP000730481"/>
    </source>
</evidence>
<dbReference type="Proteomes" id="UP000730481">
    <property type="component" value="Unassembled WGS sequence"/>
</dbReference>
<dbReference type="Pfam" id="PF02911">
    <property type="entry name" value="Formyl_trans_C"/>
    <property type="match status" value="1"/>
</dbReference>
<evidence type="ECO:0000259" key="6">
    <source>
        <dbReference type="Pfam" id="PF02911"/>
    </source>
</evidence>
<evidence type="ECO:0000256" key="1">
    <source>
        <dbReference type="ARBA" id="ARBA00010699"/>
    </source>
</evidence>
<dbReference type="Pfam" id="PF00551">
    <property type="entry name" value="Formyl_trans_N"/>
    <property type="match status" value="1"/>
</dbReference>
<keyword evidence="3" id="KW-0808">Transferase</keyword>
<dbReference type="GO" id="GO:0004479">
    <property type="term" value="F:methionyl-tRNA formyltransferase activity"/>
    <property type="evidence" value="ECO:0007669"/>
    <property type="project" value="UniProtKB-EC"/>
</dbReference>
<evidence type="ECO:0000256" key="3">
    <source>
        <dbReference type="ARBA" id="ARBA00022679"/>
    </source>
</evidence>
<dbReference type="CDD" id="cd08646">
    <property type="entry name" value="FMT_core_Met-tRNA-FMT_N"/>
    <property type="match status" value="1"/>
</dbReference>
<dbReference type="SUPFAM" id="SSF53328">
    <property type="entry name" value="Formyltransferase"/>
    <property type="match status" value="1"/>
</dbReference>
<reference evidence="7" key="2">
    <citation type="submission" date="2020-02" db="EMBL/GenBank/DDBJ databases">
        <title>Identification and distribution of gene clusters putatively required for synthesis of sphingolipid metabolism inhibitors in phylogenetically diverse species of the filamentous fungus Fusarium.</title>
        <authorList>
            <person name="Kim H.-S."/>
            <person name="Busman M."/>
            <person name="Brown D.W."/>
            <person name="Divon H."/>
            <person name="Uhlig S."/>
            <person name="Proctor R.H."/>
        </authorList>
    </citation>
    <scope>NUCLEOTIDE SEQUENCE</scope>
    <source>
        <strain evidence="7">NRRL 25174</strain>
    </source>
</reference>
<reference evidence="7" key="1">
    <citation type="journal article" date="2017" name="Mycologia">
        <title>Fusarium algeriense, sp. nov., a novel toxigenic crown rot pathogen of durum wheat from Algeria is nested in the Fusarium burgessii species complex.</title>
        <authorList>
            <person name="Laraba I."/>
            <person name="Keddad A."/>
            <person name="Boureghda H."/>
            <person name="Abdallah N."/>
            <person name="Vaughan M.M."/>
            <person name="Proctor R.H."/>
            <person name="Busman M."/>
            <person name="O'Donnell K."/>
        </authorList>
    </citation>
    <scope>NUCLEOTIDE SEQUENCE</scope>
    <source>
        <strain evidence="7">NRRL 25174</strain>
    </source>
</reference>
<dbReference type="EMBL" id="PVQB02000026">
    <property type="protein sequence ID" value="KAF4345441.1"/>
    <property type="molecule type" value="Genomic_DNA"/>
</dbReference>
<dbReference type="GO" id="GO:0005739">
    <property type="term" value="C:mitochondrion"/>
    <property type="evidence" value="ECO:0007669"/>
    <property type="project" value="TreeGrafter"/>
</dbReference>